<evidence type="ECO:0000256" key="1">
    <source>
        <dbReference type="SAM" id="Phobius"/>
    </source>
</evidence>
<feature type="transmembrane region" description="Helical" evidence="1">
    <location>
        <begin position="83"/>
        <end position="102"/>
    </location>
</feature>
<evidence type="ECO:0000313" key="3">
    <source>
        <dbReference type="Proteomes" id="UP001174932"/>
    </source>
</evidence>
<feature type="transmembrane region" description="Helical" evidence="1">
    <location>
        <begin position="44"/>
        <end position="63"/>
    </location>
</feature>
<dbReference type="RefSeq" id="WP_304377331.1">
    <property type="nucleotide sequence ID" value="NZ_JAUOZU010000010.1"/>
</dbReference>
<proteinExistence type="predicted"/>
<keyword evidence="3" id="KW-1185">Reference proteome</keyword>
<comment type="caution">
    <text evidence="2">The sequence shown here is derived from an EMBL/GenBank/DDBJ whole genome shotgun (WGS) entry which is preliminary data.</text>
</comment>
<reference evidence="2" key="2">
    <citation type="submission" date="2023-07" db="EMBL/GenBank/DDBJ databases">
        <authorList>
            <person name="Shen H."/>
        </authorList>
    </citation>
    <scope>NUCLEOTIDE SEQUENCE</scope>
    <source>
        <strain evidence="2">TNR-22</strain>
    </source>
</reference>
<reference evidence="2" key="1">
    <citation type="journal article" date="2015" name="Int. J. Syst. Evol. Microbiol.">
        <title>Rhizobium alvei sp. nov., isolated from a freshwater river.</title>
        <authorList>
            <person name="Sheu S.Y."/>
            <person name="Huang H.W."/>
            <person name="Young C.C."/>
            <person name="Chen W.M."/>
        </authorList>
    </citation>
    <scope>NUCLEOTIDE SEQUENCE</scope>
    <source>
        <strain evidence="2">TNR-22</strain>
    </source>
</reference>
<keyword evidence="1" id="KW-1133">Transmembrane helix</keyword>
<dbReference type="Proteomes" id="UP001174932">
    <property type="component" value="Unassembled WGS sequence"/>
</dbReference>
<sequence length="154" mass="16757">MMKPLIHASAGSIALALVSLFMLSTVASELLLDHAAILLVKTTIIYTMPLLIVTMAVTGGSGASLYKGRTGGITEAKKSRMKLIAINGVCVMVPSALVLYYWATLEKYDSGFYLLQVIELIGGMTQFTLLGLNFRDGRKMTARRRQLARTNKAQ</sequence>
<keyword evidence="1" id="KW-0812">Transmembrane</keyword>
<protein>
    <recommendedName>
        <fullName evidence="4">Transmembrane protein</fullName>
    </recommendedName>
</protein>
<name>A0ABT8YQE5_9HYPH</name>
<feature type="transmembrane region" description="Helical" evidence="1">
    <location>
        <begin position="114"/>
        <end position="134"/>
    </location>
</feature>
<evidence type="ECO:0000313" key="2">
    <source>
        <dbReference type="EMBL" id="MDO6965410.1"/>
    </source>
</evidence>
<accession>A0ABT8YQE5</accession>
<evidence type="ECO:0008006" key="4">
    <source>
        <dbReference type="Google" id="ProtNLM"/>
    </source>
</evidence>
<keyword evidence="1" id="KW-0472">Membrane</keyword>
<gene>
    <name evidence="2" type="ORF">Q4481_15695</name>
</gene>
<organism evidence="2 3">
    <name type="scientific">Rhizobium alvei</name>
    <dbReference type="NCBI Taxonomy" id="1132659"/>
    <lineage>
        <taxon>Bacteria</taxon>
        <taxon>Pseudomonadati</taxon>
        <taxon>Pseudomonadota</taxon>
        <taxon>Alphaproteobacteria</taxon>
        <taxon>Hyphomicrobiales</taxon>
        <taxon>Rhizobiaceae</taxon>
        <taxon>Rhizobium/Agrobacterium group</taxon>
        <taxon>Rhizobium</taxon>
    </lineage>
</organism>
<dbReference type="EMBL" id="JAUOZU010000010">
    <property type="protein sequence ID" value="MDO6965410.1"/>
    <property type="molecule type" value="Genomic_DNA"/>
</dbReference>